<keyword evidence="3" id="KW-1185">Reference proteome</keyword>
<feature type="compositionally biased region" description="Basic and acidic residues" evidence="1">
    <location>
        <begin position="1"/>
        <end position="18"/>
    </location>
</feature>
<evidence type="ECO:0000313" key="3">
    <source>
        <dbReference type="Proteomes" id="UP000299102"/>
    </source>
</evidence>
<sequence length="70" mass="7642">MSKDPSKYNEEREKEKTDFVTSRTKRSGLLCSGRCWNAALAPATANEIRVSPVCATSTPAGRSSHVGRSR</sequence>
<reference evidence="2 3" key="1">
    <citation type="journal article" date="2019" name="Commun. Biol.">
        <title>The bagworm genome reveals a unique fibroin gene that provides high tensile strength.</title>
        <authorList>
            <person name="Kono N."/>
            <person name="Nakamura H."/>
            <person name="Ohtoshi R."/>
            <person name="Tomita M."/>
            <person name="Numata K."/>
            <person name="Arakawa K."/>
        </authorList>
    </citation>
    <scope>NUCLEOTIDE SEQUENCE [LARGE SCALE GENOMIC DNA]</scope>
</reference>
<dbReference type="EMBL" id="BGZK01001127">
    <property type="protein sequence ID" value="GBP71933.1"/>
    <property type="molecule type" value="Genomic_DNA"/>
</dbReference>
<comment type="caution">
    <text evidence="2">The sequence shown here is derived from an EMBL/GenBank/DDBJ whole genome shotgun (WGS) entry which is preliminary data.</text>
</comment>
<evidence type="ECO:0000256" key="1">
    <source>
        <dbReference type="SAM" id="MobiDB-lite"/>
    </source>
</evidence>
<feature type="region of interest" description="Disordered" evidence="1">
    <location>
        <begin position="47"/>
        <end position="70"/>
    </location>
</feature>
<name>A0A4C1Y9B7_EUMVA</name>
<dbReference type="Proteomes" id="UP000299102">
    <property type="component" value="Unassembled WGS sequence"/>
</dbReference>
<evidence type="ECO:0000313" key="2">
    <source>
        <dbReference type="EMBL" id="GBP71933.1"/>
    </source>
</evidence>
<feature type="region of interest" description="Disordered" evidence="1">
    <location>
        <begin position="1"/>
        <end position="23"/>
    </location>
</feature>
<dbReference type="AlphaFoldDB" id="A0A4C1Y9B7"/>
<accession>A0A4C1Y9B7</accession>
<proteinExistence type="predicted"/>
<gene>
    <name evidence="2" type="ORF">EVAR_47878_1</name>
</gene>
<organism evidence="2 3">
    <name type="scientific">Eumeta variegata</name>
    <name type="common">Bagworm moth</name>
    <name type="synonym">Eumeta japonica</name>
    <dbReference type="NCBI Taxonomy" id="151549"/>
    <lineage>
        <taxon>Eukaryota</taxon>
        <taxon>Metazoa</taxon>
        <taxon>Ecdysozoa</taxon>
        <taxon>Arthropoda</taxon>
        <taxon>Hexapoda</taxon>
        <taxon>Insecta</taxon>
        <taxon>Pterygota</taxon>
        <taxon>Neoptera</taxon>
        <taxon>Endopterygota</taxon>
        <taxon>Lepidoptera</taxon>
        <taxon>Glossata</taxon>
        <taxon>Ditrysia</taxon>
        <taxon>Tineoidea</taxon>
        <taxon>Psychidae</taxon>
        <taxon>Oiketicinae</taxon>
        <taxon>Eumeta</taxon>
    </lineage>
</organism>
<protein>
    <submittedName>
        <fullName evidence="2">Uncharacterized protein</fullName>
    </submittedName>
</protein>